<dbReference type="GO" id="GO:0003676">
    <property type="term" value="F:nucleic acid binding"/>
    <property type="evidence" value="ECO:0007669"/>
    <property type="project" value="InterPro"/>
</dbReference>
<feature type="domain" description="CCHC-type" evidence="3">
    <location>
        <begin position="308"/>
        <end position="324"/>
    </location>
</feature>
<evidence type="ECO:0000313" key="5">
    <source>
        <dbReference type="Proteomes" id="UP000265520"/>
    </source>
</evidence>
<feature type="region of interest" description="Disordered" evidence="2">
    <location>
        <begin position="283"/>
        <end position="303"/>
    </location>
</feature>
<reference evidence="4 5" key="1">
    <citation type="journal article" date="2018" name="Front. Plant Sci.">
        <title>Red Clover (Trifolium pratense) and Zigzag Clover (T. medium) - A Picture of Genomic Similarities and Differences.</title>
        <authorList>
            <person name="Dluhosova J."/>
            <person name="Istvanek J."/>
            <person name="Nedelnik J."/>
            <person name="Repkova J."/>
        </authorList>
    </citation>
    <scope>NUCLEOTIDE SEQUENCE [LARGE SCALE GENOMIC DNA]</scope>
    <source>
        <strain evidence="5">cv. 10/8</strain>
        <tissue evidence="4">Leaf</tissue>
    </source>
</reference>
<dbReference type="Pfam" id="PF14223">
    <property type="entry name" value="Retrotran_gag_2"/>
    <property type="match status" value="1"/>
</dbReference>
<dbReference type="GO" id="GO:0004812">
    <property type="term" value="F:aminoacyl-tRNA ligase activity"/>
    <property type="evidence" value="ECO:0007669"/>
    <property type="project" value="UniProtKB-KW"/>
</dbReference>
<keyword evidence="1" id="KW-0863">Zinc-finger</keyword>
<dbReference type="GO" id="GO:0008270">
    <property type="term" value="F:zinc ion binding"/>
    <property type="evidence" value="ECO:0007669"/>
    <property type="project" value="UniProtKB-KW"/>
</dbReference>
<evidence type="ECO:0000256" key="2">
    <source>
        <dbReference type="SAM" id="MobiDB-lite"/>
    </source>
</evidence>
<proteinExistence type="predicted"/>
<protein>
    <submittedName>
        <fullName evidence="4">Aspartyl-tRNA synthetase</fullName>
    </submittedName>
</protein>
<dbReference type="Proteomes" id="UP000265520">
    <property type="component" value="Unassembled WGS sequence"/>
</dbReference>
<name>A0A392MBC6_9FABA</name>
<accession>A0A392MBC6</accession>
<dbReference type="PANTHER" id="PTHR34676:SF27">
    <property type="entry name" value="ASPARTYL-TRNA SYNTHETASE"/>
    <property type="match status" value="1"/>
</dbReference>
<dbReference type="SUPFAM" id="SSF57756">
    <property type="entry name" value="Retrovirus zinc finger-like domains"/>
    <property type="match status" value="1"/>
</dbReference>
<keyword evidence="4" id="KW-0030">Aminoacyl-tRNA synthetase</keyword>
<keyword evidence="1" id="KW-0479">Metal-binding</keyword>
<dbReference type="AlphaFoldDB" id="A0A392MBC6"/>
<dbReference type="PANTHER" id="PTHR34676">
    <property type="entry name" value="DUF4219 DOMAIN-CONTAINING PROTEIN-RELATED"/>
    <property type="match status" value="1"/>
</dbReference>
<dbReference type="Pfam" id="PF00098">
    <property type="entry name" value="zf-CCHC"/>
    <property type="match status" value="1"/>
</dbReference>
<evidence type="ECO:0000313" key="4">
    <source>
        <dbReference type="EMBL" id="MCH84802.1"/>
    </source>
</evidence>
<keyword evidence="5" id="KW-1185">Reference proteome</keyword>
<dbReference type="PROSITE" id="PS50158">
    <property type="entry name" value="ZF_CCHC"/>
    <property type="match status" value="1"/>
</dbReference>
<dbReference type="InterPro" id="IPR001878">
    <property type="entry name" value="Znf_CCHC"/>
</dbReference>
<dbReference type="InterPro" id="IPR036875">
    <property type="entry name" value="Znf_CCHC_sf"/>
</dbReference>
<feature type="compositionally biased region" description="Low complexity" evidence="2">
    <location>
        <begin position="286"/>
        <end position="296"/>
    </location>
</feature>
<comment type="caution">
    <text evidence="4">The sequence shown here is derived from an EMBL/GenBank/DDBJ whole genome shotgun (WGS) entry which is preliminary data.</text>
</comment>
<dbReference type="SMART" id="SM00343">
    <property type="entry name" value="ZnF_C2HC"/>
    <property type="match status" value="1"/>
</dbReference>
<evidence type="ECO:0000259" key="3">
    <source>
        <dbReference type="PROSITE" id="PS50158"/>
    </source>
</evidence>
<gene>
    <name evidence="4" type="ORF">A2U01_0005639</name>
</gene>
<feature type="region of interest" description="Disordered" evidence="2">
    <location>
        <begin position="320"/>
        <end position="343"/>
    </location>
</feature>
<keyword evidence="1" id="KW-0862">Zinc</keyword>
<organism evidence="4 5">
    <name type="scientific">Trifolium medium</name>
    <dbReference type="NCBI Taxonomy" id="97028"/>
    <lineage>
        <taxon>Eukaryota</taxon>
        <taxon>Viridiplantae</taxon>
        <taxon>Streptophyta</taxon>
        <taxon>Embryophyta</taxon>
        <taxon>Tracheophyta</taxon>
        <taxon>Spermatophyta</taxon>
        <taxon>Magnoliopsida</taxon>
        <taxon>eudicotyledons</taxon>
        <taxon>Gunneridae</taxon>
        <taxon>Pentapetalae</taxon>
        <taxon>rosids</taxon>
        <taxon>fabids</taxon>
        <taxon>Fabales</taxon>
        <taxon>Fabaceae</taxon>
        <taxon>Papilionoideae</taxon>
        <taxon>50 kb inversion clade</taxon>
        <taxon>NPAAA clade</taxon>
        <taxon>Hologalegina</taxon>
        <taxon>IRL clade</taxon>
        <taxon>Trifolieae</taxon>
        <taxon>Trifolium</taxon>
    </lineage>
</organism>
<keyword evidence="4" id="KW-0436">Ligase</keyword>
<sequence length="343" mass="39240">MSEISSSIDNVARNIATSDSASSSDKSDKAPFFNGDSVLFSFWKTNMYSHIIGIDDELWDIVEECVQFENMDEEGVVSIANRKLFTAEQNKQYKKHHKVKSIFTKSISHSEFLKISNKSTAEFVWDSLCSTYEGNEQVQEAKANLLVHQYELFKMKEDEDIETMFARFQTLVSGLQVLKKSYTVADHVRKILRSLPPKWRPKVTAFQEAKVLKDVTLESLISSLRSREMELQADEPDKKIKFVALSSTNILSKTLKAKEEAAEDESDEEMALMTRRFQQWAKKNRNFSNSSNGSRSSDSRGKKEEHLRCFNCNKIGHFIADCPESSPKDKGKKSGYNKENFKS</sequence>
<dbReference type="Gene3D" id="4.10.60.10">
    <property type="entry name" value="Zinc finger, CCHC-type"/>
    <property type="match status" value="1"/>
</dbReference>
<evidence type="ECO:0000256" key="1">
    <source>
        <dbReference type="PROSITE-ProRule" id="PRU00047"/>
    </source>
</evidence>
<dbReference type="EMBL" id="LXQA010007399">
    <property type="protein sequence ID" value="MCH84802.1"/>
    <property type="molecule type" value="Genomic_DNA"/>
</dbReference>